<dbReference type="PANTHER" id="PTHR44156">
    <property type="entry name" value="SUPERNUMERARY LIMBS, ISOFORM B-RELATED"/>
    <property type="match status" value="1"/>
</dbReference>
<keyword evidence="5" id="KW-1185">Reference proteome</keyword>
<dbReference type="HOGENOM" id="CLU_698122_0_0_11"/>
<dbReference type="InterPro" id="IPR001680">
    <property type="entry name" value="WD40_rpt"/>
</dbReference>
<dbReference type="InterPro" id="IPR053299">
    <property type="entry name" value="ASTRA_WD_repeat"/>
</dbReference>
<organism evidence="4 5">
    <name type="scientific">Catenulispora acidiphila (strain DSM 44928 / JCM 14897 / NBRC 102108 / NRRL B-24433 / ID139908)</name>
    <dbReference type="NCBI Taxonomy" id="479433"/>
    <lineage>
        <taxon>Bacteria</taxon>
        <taxon>Bacillati</taxon>
        <taxon>Actinomycetota</taxon>
        <taxon>Actinomycetes</taxon>
        <taxon>Catenulisporales</taxon>
        <taxon>Catenulisporaceae</taxon>
        <taxon>Catenulispora</taxon>
    </lineage>
</organism>
<dbReference type="PRINTS" id="PR00320">
    <property type="entry name" value="GPROTEINBRPT"/>
</dbReference>
<dbReference type="InterPro" id="IPR019775">
    <property type="entry name" value="WD40_repeat_CS"/>
</dbReference>
<proteinExistence type="predicted"/>
<name>C7QEZ8_CATAD</name>
<dbReference type="eggNOG" id="COG2319">
    <property type="taxonomic scope" value="Bacteria"/>
</dbReference>
<dbReference type="PROSITE" id="PS50082">
    <property type="entry name" value="WD_REPEATS_2"/>
    <property type="match status" value="4"/>
</dbReference>
<dbReference type="InterPro" id="IPR015943">
    <property type="entry name" value="WD40/YVTN_repeat-like_dom_sf"/>
</dbReference>
<dbReference type="EMBL" id="CP001700">
    <property type="protein sequence ID" value="ACU74756.1"/>
    <property type="molecule type" value="Genomic_DNA"/>
</dbReference>
<sequence>MLHDLLAAPPTRWRTDWSTDGESPSGHWDWVVAMATAEVDGRLVALSGGSDQAVRAWDAATGEALGEAVTGHWGTALATMTLQGRPLVLSSGTDMTVRVWDLAAGRPSGEPLRGFEDKVEAVATTVVDGRPVAVTATGSALGLADPAVRIWDLTTRRPIGAPLTGHADAVCAVTTTTLHGRAVAVTAGNDATVRIWDLATQSQLGAALTGHTDAIWAIATTVLDGRAVAVTSSDDSTLRVWDLAAGAPLGTPLTGHTAGVETVTTTVLDGRPVAVSGSWDQTVRIWDLATGAQVGPELAFPAQVQALTATPDGRLLVGYDRGVAALSAMDAVKD</sequence>
<evidence type="ECO:0000256" key="3">
    <source>
        <dbReference type="PROSITE-ProRule" id="PRU00221"/>
    </source>
</evidence>
<feature type="repeat" description="WD" evidence="3">
    <location>
        <begin position="208"/>
        <end position="251"/>
    </location>
</feature>
<keyword evidence="2" id="KW-0677">Repeat</keyword>
<feature type="repeat" description="WD" evidence="3">
    <location>
        <begin position="69"/>
        <end position="110"/>
    </location>
</feature>
<dbReference type="PROSITE" id="PS00678">
    <property type="entry name" value="WD_REPEATS_1"/>
    <property type="match status" value="4"/>
</dbReference>
<gene>
    <name evidence="4" type="ordered locus">Caci_5898</name>
</gene>
<dbReference type="Proteomes" id="UP000000851">
    <property type="component" value="Chromosome"/>
</dbReference>
<feature type="repeat" description="WD" evidence="3">
    <location>
        <begin position="253"/>
        <end position="296"/>
    </location>
</feature>
<evidence type="ECO:0000256" key="2">
    <source>
        <dbReference type="ARBA" id="ARBA00022737"/>
    </source>
</evidence>
<dbReference type="KEGG" id="cai:Caci_5898"/>
<dbReference type="InParanoid" id="C7QEZ8"/>
<protein>
    <submittedName>
        <fullName evidence="4">WD-40 repeat protein</fullName>
    </submittedName>
</protein>
<dbReference type="PROSITE" id="PS50294">
    <property type="entry name" value="WD_REPEATS_REGION"/>
    <property type="match status" value="3"/>
</dbReference>
<reference evidence="4 5" key="1">
    <citation type="journal article" date="2009" name="Stand. Genomic Sci.">
        <title>Complete genome sequence of Catenulispora acidiphila type strain (ID 139908).</title>
        <authorList>
            <person name="Copeland A."/>
            <person name="Lapidus A."/>
            <person name="Glavina Del Rio T."/>
            <person name="Nolan M."/>
            <person name="Lucas S."/>
            <person name="Chen F."/>
            <person name="Tice H."/>
            <person name="Cheng J.F."/>
            <person name="Bruce D."/>
            <person name="Goodwin L."/>
            <person name="Pitluck S."/>
            <person name="Mikhailova N."/>
            <person name="Pati A."/>
            <person name="Ivanova N."/>
            <person name="Mavromatis K."/>
            <person name="Chen A."/>
            <person name="Palaniappan K."/>
            <person name="Chain P."/>
            <person name="Land M."/>
            <person name="Hauser L."/>
            <person name="Chang Y.J."/>
            <person name="Jeffries C.D."/>
            <person name="Chertkov O."/>
            <person name="Brettin T."/>
            <person name="Detter J.C."/>
            <person name="Han C."/>
            <person name="Ali Z."/>
            <person name="Tindall B.J."/>
            <person name="Goker M."/>
            <person name="Bristow J."/>
            <person name="Eisen J.A."/>
            <person name="Markowitz V."/>
            <person name="Hugenholtz P."/>
            <person name="Kyrpides N.C."/>
            <person name="Klenk H.P."/>
        </authorList>
    </citation>
    <scope>NUCLEOTIDE SEQUENCE [LARGE SCALE GENOMIC DNA]</scope>
    <source>
        <strain evidence="5">DSM 44928 / JCM 14897 / NBRC 102108 / NRRL B-24433 / ID139908</strain>
    </source>
</reference>
<dbReference type="RefSeq" id="WP_015794485.1">
    <property type="nucleotide sequence ID" value="NC_013131.1"/>
</dbReference>
<dbReference type="InterPro" id="IPR020472">
    <property type="entry name" value="WD40_PAC1"/>
</dbReference>
<dbReference type="Gene3D" id="2.130.10.10">
    <property type="entry name" value="YVTN repeat-like/Quinoprotein amine dehydrogenase"/>
    <property type="match status" value="2"/>
</dbReference>
<dbReference type="SUPFAM" id="SSF50998">
    <property type="entry name" value="Quinoprotein alcohol dehydrogenase-like"/>
    <property type="match status" value="1"/>
</dbReference>
<feature type="repeat" description="WD" evidence="3">
    <location>
        <begin position="163"/>
        <end position="206"/>
    </location>
</feature>
<dbReference type="CDD" id="cd00200">
    <property type="entry name" value="WD40"/>
    <property type="match status" value="1"/>
</dbReference>
<dbReference type="SMART" id="SM00320">
    <property type="entry name" value="WD40"/>
    <property type="match status" value="5"/>
</dbReference>
<dbReference type="AlphaFoldDB" id="C7QEZ8"/>
<accession>C7QEZ8</accession>
<keyword evidence="1 3" id="KW-0853">WD repeat</keyword>
<evidence type="ECO:0000313" key="5">
    <source>
        <dbReference type="Proteomes" id="UP000000851"/>
    </source>
</evidence>
<dbReference type="STRING" id="479433.Caci_5898"/>
<dbReference type="Pfam" id="PF00400">
    <property type="entry name" value="WD40"/>
    <property type="match status" value="4"/>
</dbReference>
<evidence type="ECO:0000256" key="1">
    <source>
        <dbReference type="ARBA" id="ARBA00022574"/>
    </source>
</evidence>
<evidence type="ECO:0000313" key="4">
    <source>
        <dbReference type="EMBL" id="ACU74756.1"/>
    </source>
</evidence>
<dbReference type="InterPro" id="IPR011047">
    <property type="entry name" value="Quinoprotein_ADH-like_sf"/>
</dbReference>
<dbReference type="OrthoDB" id="218695at2"/>